<dbReference type="PANTHER" id="PTHR38766:SF1">
    <property type="entry name" value="FLAGELLAR PROTEIN FLIO"/>
    <property type="match status" value="1"/>
</dbReference>
<organism evidence="9 10">
    <name type="scientific">Paraburkholderia phenazinium</name>
    <dbReference type="NCBI Taxonomy" id="60549"/>
    <lineage>
        <taxon>Bacteria</taxon>
        <taxon>Pseudomonadati</taxon>
        <taxon>Pseudomonadota</taxon>
        <taxon>Betaproteobacteria</taxon>
        <taxon>Burkholderiales</taxon>
        <taxon>Burkholderiaceae</taxon>
        <taxon>Paraburkholderia</taxon>
    </lineage>
</organism>
<comment type="subcellular location">
    <subcellularLocation>
        <location evidence="7">Cell membrane</location>
    </subcellularLocation>
    <subcellularLocation>
        <location evidence="7">Bacterial flagellum basal body</location>
    </subcellularLocation>
</comment>
<feature type="compositionally biased region" description="Basic residues" evidence="8">
    <location>
        <begin position="1"/>
        <end position="17"/>
    </location>
</feature>
<sequence length="218" mass="21963">MKRLAGRSARPRGRSAAHRPSDNRKRAATLAGTSGCNAVATALAFLLAAPLALVATSASAADMNAVNHPAQVASTVGAGSAVPSLGFGSVLQTIFGLFVVIGLVFACAWLARRFGLQPGNRGSLVKTIGGTSLGGKERVAVVEIGDTWLVLGAAPGNVRLLHTMPAGSASGAGAFGASGSDSAANPGSALQGTFGQRFRDALKGEVGKRFNRPDGRDQ</sequence>
<keyword evidence="5 7" id="KW-0975">Bacterial flagellum</keyword>
<dbReference type="GO" id="GO:0005886">
    <property type="term" value="C:plasma membrane"/>
    <property type="evidence" value="ECO:0007669"/>
    <property type="project" value="UniProtKB-SubCell"/>
</dbReference>
<evidence type="ECO:0000256" key="4">
    <source>
        <dbReference type="ARBA" id="ARBA00023136"/>
    </source>
</evidence>
<proteinExistence type="inferred from homology"/>
<keyword evidence="9" id="KW-0282">Flagellum</keyword>
<name>A0A1G7Q0I0_9BURK</name>
<dbReference type="AlphaFoldDB" id="A0A1G7Q0I0"/>
<dbReference type="NCBIfam" id="TIGR03500">
    <property type="entry name" value="FliO_TIGR"/>
    <property type="match status" value="1"/>
</dbReference>
<keyword evidence="4 7" id="KW-0472">Membrane</keyword>
<dbReference type="PANTHER" id="PTHR38766">
    <property type="entry name" value="FLAGELLAR PROTEIN FLIO"/>
    <property type="match status" value="1"/>
</dbReference>
<dbReference type="OrthoDB" id="9182371at2"/>
<evidence type="ECO:0000256" key="6">
    <source>
        <dbReference type="ARBA" id="ARBA00037937"/>
    </source>
</evidence>
<evidence type="ECO:0000256" key="5">
    <source>
        <dbReference type="ARBA" id="ARBA00023143"/>
    </source>
</evidence>
<evidence type="ECO:0000256" key="2">
    <source>
        <dbReference type="ARBA" id="ARBA00022692"/>
    </source>
</evidence>
<evidence type="ECO:0000313" key="9">
    <source>
        <dbReference type="EMBL" id="SDF92004.1"/>
    </source>
</evidence>
<feature type="transmembrane region" description="Helical" evidence="7">
    <location>
        <begin position="84"/>
        <end position="111"/>
    </location>
</feature>
<dbReference type="InterPro" id="IPR022781">
    <property type="entry name" value="Flagellar_biosynth_FliO"/>
</dbReference>
<feature type="region of interest" description="Disordered" evidence="8">
    <location>
        <begin position="1"/>
        <end position="26"/>
    </location>
</feature>
<dbReference type="EMBL" id="FNCJ01000001">
    <property type="protein sequence ID" value="SDF92004.1"/>
    <property type="molecule type" value="Genomic_DNA"/>
</dbReference>
<dbReference type="GO" id="GO:0009425">
    <property type="term" value="C:bacterial-type flagellum basal body"/>
    <property type="evidence" value="ECO:0007669"/>
    <property type="project" value="UniProtKB-SubCell"/>
</dbReference>
<reference evidence="9 10" key="1">
    <citation type="submission" date="2016-10" db="EMBL/GenBank/DDBJ databases">
        <authorList>
            <person name="de Groot N.N."/>
        </authorList>
    </citation>
    <scope>NUCLEOTIDE SEQUENCE [LARGE SCALE GENOMIC DNA]</scope>
    <source>
        <strain evidence="9 10">LMG 2247</strain>
    </source>
</reference>
<keyword evidence="3 7" id="KW-1133">Transmembrane helix</keyword>
<dbReference type="Proteomes" id="UP000199706">
    <property type="component" value="Unassembled WGS sequence"/>
</dbReference>
<evidence type="ECO:0000256" key="3">
    <source>
        <dbReference type="ARBA" id="ARBA00022989"/>
    </source>
</evidence>
<protein>
    <recommendedName>
        <fullName evidence="7">Flagellar protein</fullName>
    </recommendedName>
</protein>
<accession>A0A1G7Q0I0</accession>
<evidence type="ECO:0000313" key="10">
    <source>
        <dbReference type="Proteomes" id="UP000199706"/>
    </source>
</evidence>
<comment type="similarity">
    <text evidence="6 7">Belongs to the FliO/MopB family.</text>
</comment>
<keyword evidence="1 7" id="KW-1003">Cell membrane</keyword>
<dbReference type="GO" id="GO:0044781">
    <property type="term" value="P:bacterial-type flagellum organization"/>
    <property type="evidence" value="ECO:0007669"/>
    <property type="project" value="UniProtKB-UniRule"/>
</dbReference>
<keyword evidence="2 7" id="KW-0812">Transmembrane</keyword>
<evidence type="ECO:0000256" key="1">
    <source>
        <dbReference type="ARBA" id="ARBA00022475"/>
    </source>
</evidence>
<evidence type="ECO:0000256" key="7">
    <source>
        <dbReference type="RuleBase" id="RU362064"/>
    </source>
</evidence>
<dbReference type="RefSeq" id="WP_090681424.1">
    <property type="nucleotide sequence ID" value="NZ_CADERL010000001.1"/>
</dbReference>
<dbReference type="Pfam" id="PF04347">
    <property type="entry name" value="FliO"/>
    <property type="match status" value="1"/>
</dbReference>
<gene>
    <name evidence="9" type="ORF">SAMN05216466_101542</name>
</gene>
<dbReference type="InterPro" id="IPR052205">
    <property type="entry name" value="FliO/MopB"/>
</dbReference>
<keyword evidence="9" id="KW-0966">Cell projection</keyword>
<keyword evidence="9" id="KW-0969">Cilium</keyword>
<evidence type="ECO:0000256" key="8">
    <source>
        <dbReference type="SAM" id="MobiDB-lite"/>
    </source>
</evidence>